<dbReference type="PROSITE" id="PS51257">
    <property type="entry name" value="PROKAR_LIPOPROTEIN"/>
    <property type="match status" value="1"/>
</dbReference>
<name>A0A2L2LBH4_AGRTU</name>
<sequence length="98" mass="10877">MVGAKMTRFLSLCLLLVFAAGCRPTDPQPVATWNGEKIMSATCTNSIITPTERSCKKALLEKCRPGATIANVSETSRQVYRHPGWTTQYIWTVLIKNC</sequence>
<evidence type="ECO:0000313" key="2">
    <source>
        <dbReference type="EMBL" id="AVH41705.1"/>
    </source>
</evidence>
<evidence type="ECO:0000256" key="1">
    <source>
        <dbReference type="SAM" id="SignalP"/>
    </source>
</evidence>
<dbReference type="AlphaFoldDB" id="A0A2L2LBH4"/>
<dbReference type="Proteomes" id="UP000237717">
    <property type="component" value="Chromosome I"/>
</dbReference>
<reference evidence="2 3" key="1">
    <citation type="submission" date="2018-02" db="EMBL/GenBank/DDBJ databases">
        <title>Complete genome sequence of Agrobacterium tumefaciens 1D1609.</title>
        <authorList>
            <person name="Cho S.-T."/>
            <person name="Haryono M."/>
            <person name="Chang H.-H."/>
            <person name="Santos M.N."/>
            <person name="Lai E.-M."/>
            <person name="Kuo C.-H."/>
        </authorList>
    </citation>
    <scope>NUCLEOTIDE SEQUENCE [LARGE SCALE GENOMIC DNA]</scope>
    <source>
        <strain evidence="2 3">1D1609</strain>
    </source>
</reference>
<dbReference type="RefSeq" id="WP_233282627.1">
    <property type="nucleotide sequence ID" value="NZ_CP026924.1"/>
</dbReference>
<protein>
    <recommendedName>
        <fullName evidence="4">Lipoprotein</fullName>
    </recommendedName>
</protein>
<evidence type="ECO:0008006" key="4">
    <source>
        <dbReference type="Google" id="ProtNLM"/>
    </source>
</evidence>
<proteinExistence type="predicted"/>
<organism evidence="2 3">
    <name type="scientific">Agrobacterium tumefaciens</name>
    <dbReference type="NCBI Taxonomy" id="358"/>
    <lineage>
        <taxon>Bacteria</taxon>
        <taxon>Pseudomonadati</taxon>
        <taxon>Pseudomonadota</taxon>
        <taxon>Alphaproteobacteria</taxon>
        <taxon>Hyphomicrobiales</taxon>
        <taxon>Rhizobiaceae</taxon>
        <taxon>Rhizobium/Agrobacterium group</taxon>
        <taxon>Agrobacterium</taxon>
        <taxon>Agrobacterium tumefaciens complex</taxon>
    </lineage>
</organism>
<keyword evidence="1" id="KW-0732">Signal</keyword>
<evidence type="ECO:0000313" key="3">
    <source>
        <dbReference type="Proteomes" id="UP000237717"/>
    </source>
</evidence>
<dbReference type="EMBL" id="CP026924">
    <property type="protein sequence ID" value="AVH41705.1"/>
    <property type="molecule type" value="Genomic_DNA"/>
</dbReference>
<feature type="signal peptide" evidence="1">
    <location>
        <begin position="1"/>
        <end position="19"/>
    </location>
</feature>
<accession>A0A2L2LBH4</accession>
<feature type="chain" id="PRO_5014856614" description="Lipoprotein" evidence="1">
    <location>
        <begin position="20"/>
        <end position="98"/>
    </location>
</feature>
<gene>
    <name evidence="2" type="ORF">At1D1609_16510</name>
</gene>